<evidence type="ECO:0000256" key="1">
    <source>
        <dbReference type="ARBA" id="ARBA00022849"/>
    </source>
</evidence>
<evidence type="ECO:0000259" key="2">
    <source>
        <dbReference type="SMART" id="SM00226"/>
    </source>
</evidence>
<dbReference type="Gene3D" id="3.40.50.2300">
    <property type="match status" value="1"/>
</dbReference>
<evidence type="ECO:0000313" key="3">
    <source>
        <dbReference type="EMBL" id="MBS1258469.1"/>
    </source>
</evidence>
<reference evidence="3" key="1">
    <citation type="journal article" date="2021" name="ISME J.">
        <title>Fine-scale metabolic discontinuity in a stratified prokaryote microbiome of a Red Sea deep halocline.</title>
        <authorList>
            <person name="Michoud G."/>
            <person name="Ngugi D.K."/>
            <person name="Barozzi A."/>
            <person name="Merlino G."/>
            <person name="Calleja M.L."/>
            <person name="Delgado-Huertas A."/>
            <person name="Moran X.A.G."/>
            <person name="Daffonchio D."/>
        </authorList>
    </citation>
    <scope>NUCLEOTIDE SEQUENCE</scope>
    <source>
        <strain evidence="3">SuakinDeep_MAG55_1</strain>
    </source>
</reference>
<protein>
    <submittedName>
        <fullName evidence="3">Arsenate reductase</fullName>
    </submittedName>
</protein>
<dbReference type="EMBL" id="JAANXD010000063">
    <property type="protein sequence ID" value="MBS1258469.1"/>
    <property type="molecule type" value="Genomic_DNA"/>
</dbReference>
<evidence type="ECO:0000313" key="4">
    <source>
        <dbReference type="Proteomes" id="UP000722750"/>
    </source>
</evidence>
<dbReference type="Proteomes" id="UP000722750">
    <property type="component" value="Unassembled WGS sequence"/>
</dbReference>
<dbReference type="PANTHER" id="PTHR43428">
    <property type="entry name" value="ARSENATE REDUCTASE"/>
    <property type="match status" value="1"/>
</dbReference>
<dbReference type="InterPro" id="IPR036196">
    <property type="entry name" value="Ptyr_pPase_sf"/>
</dbReference>
<dbReference type="GO" id="GO:0046685">
    <property type="term" value="P:response to arsenic-containing substance"/>
    <property type="evidence" value="ECO:0007669"/>
    <property type="project" value="UniProtKB-KW"/>
</dbReference>
<gene>
    <name evidence="3" type="ORF">MAG551_01528</name>
</gene>
<dbReference type="Pfam" id="PF01451">
    <property type="entry name" value="LMWPc"/>
    <property type="match status" value="1"/>
</dbReference>
<dbReference type="SUPFAM" id="SSF52788">
    <property type="entry name" value="Phosphotyrosine protein phosphatases I"/>
    <property type="match status" value="1"/>
</dbReference>
<sequence>MAEGLLIALYGDRYEALSAGTKPATVNPYAINAMAEIGIDISRNQSKDTDEFQGITFDYVVTVCDNAKADCPFFPGAKEYLHKSFDDPSGFNGTDDEKLICFRRVRDEIKDWLIKTFGRKDE</sequence>
<comment type="caution">
    <text evidence="3">The sequence shown here is derived from an EMBL/GenBank/DDBJ whole genome shotgun (WGS) entry which is preliminary data.</text>
</comment>
<proteinExistence type="predicted"/>
<organism evidence="3 4">
    <name type="scientific">Candidatus Scalindua arabica</name>
    <dbReference type="NCBI Taxonomy" id="1127984"/>
    <lineage>
        <taxon>Bacteria</taxon>
        <taxon>Pseudomonadati</taxon>
        <taxon>Planctomycetota</taxon>
        <taxon>Candidatus Brocadiia</taxon>
        <taxon>Candidatus Brocadiales</taxon>
        <taxon>Candidatus Scalinduaceae</taxon>
        <taxon>Candidatus Scalindua</taxon>
    </lineage>
</organism>
<keyword evidence="1" id="KW-0059">Arsenical resistance</keyword>
<dbReference type="CDD" id="cd16345">
    <property type="entry name" value="LMWP_ArsC"/>
    <property type="match status" value="1"/>
</dbReference>
<dbReference type="SMART" id="SM00226">
    <property type="entry name" value="LMWPc"/>
    <property type="match status" value="1"/>
</dbReference>
<dbReference type="PANTHER" id="PTHR43428:SF1">
    <property type="entry name" value="ARSENATE REDUCTASE"/>
    <property type="match status" value="1"/>
</dbReference>
<dbReference type="AlphaFoldDB" id="A0A941W2T6"/>
<name>A0A941W2T6_9BACT</name>
<dbReference type="InterPro" id="IPR023485">
    <property type="entry name" value="Ptyr_pPase"/>
</dbReference>
<accession>A0A941W2T6</accession>
<feature type="domain" description="Phosphotyrosine protein phosphatase I" evidence="2">
    <location>
        <begin position="1"/>
        <end position="119"/>
    </location>
</feature>